<keyword evidence="2" id="KW-1185">Reference proteome</keyword>
<dbReference type="InParanoid" id="A0A2T3AKZ5"/>
<evidence type="ECO:0000313" key="2">
    <source>
        <dbReference type="Proteomes" id="UP000241462"/>
    </source>
</evidence>
<accession>A0A2T3AKZ5</accession>
<sequence>MRQRVRRYRRVVLLLISVGTQRREVGGYLKDGNVKIPRRHLKSTLRPLPGYKLAGKASLRCTWHLKVRASVKLTQDGRWGKAGMRDVLCSS</sequence>
<dbReference type="EMBL" id="KZ678378">
    <property type="protein sequence ID" value="PSS02297.1"/>
    <property type="molecule type" value="Genomic_DNA"/>
</dbReference>
<proteinExistence type="predicted"/>
<dbReference type="Proteomes" id="UP000241462">
    <property type="component" value="Unassembled WGS sequence"/>
</dbReference>
<evidence type="ECO:0000313" key="1">
    <source>
        <dbReference type="EMBL" id="PSS02297.1"/>
    </source>
</evidence>
<organism evidence="1 2">
    <name type="scientific">Coniella lustricola</name>
    <dbReference type="NCBI Taxonomy" id="2025994"/>
    <lineage>
        <taxon>Eukaryota</taxon>
        <taxon>Fungi</taxon>
        <taxon>Dikarya</taxon>
        <taxon>Ascomycota</taxon>
        <taxon>Pezizomycotina</taxon>
        <taxon>Sordariomycetes</taxon>
        <taxon>Sordariomycetidae</taxon>
        <taxon>Diaporthales</taxon>
        <taxon>Schizoparmaceae</taxon>
        <taxon>Coniella</taxon>
    </lineage>
</organism>
<gene>
    <name evidence="1" type="ORF">BD289DRAFT_256895</name>
</gene>
<reference evidence="1 2" key="1">
    <citation type="journal article" date="2018" name="Mycol. Prog.">
        <title>Coniella lustricola, a new species from submerged detritus.</title>
        <authorList>
            <person name="Raudabaugh D.B."/>
            <person name="Iturriaga T."/>
            <person name="Carver A."/>
            <person name="Mondo S."/>
            <person name="Pangilinan J."/>
            <person name="Lipzen A."/>
            <person name="He G."/>
            <person name="Amirebrahimi M."/>
            <person name="Grigoriev I.V."/>
            <person name="Miller A.N."/>
        </authorList>
    </citation>
    <scope>NUCLEOTIDE SEQUENCE [LARGE SCALE GENOMIC DNA]</scope>
    <source>
        <strain evidence="1 2">B22-T-1</strain>
    </source>
</reference>
<name>A0A2T3AKZ5_9PEZI</name>
<dbReference type="AlphaFoldDB" id="A0A2T3AKZ5"/>
<protein>
    <submittedName>
        <fullName evidence="1">Uncharacterized protein</fullName>
    </submittedName>
</protein>